<comment type="caution">
    <text evidence="10">Lacks conserved residue(s) required for the propagation of feature annotation.</text>
</comment>
<reference evidence="11" key="1">
    <citation type="submission" date="2020-05" db="UniProtKB">
        <authorList>
            <consortium name="EnsemblMetazoa"/>
        </authorList>
    </citation>
    <scope>IDENTIFICATION</scope>
    <source>
        <strain evidence="11">Jacobina</strain>
    </source>
</reference>
<name>A0A3F2ZDC0_LUTLO</name>
<evidence type="ECO:0000256" key="3">
    <source>
        <dbReference type="ARBA" id="ARBA00022606"/>
    </source>
</evidence>
<keyword evidence="8 10" id="KW-0675">Receptor</keyword>
<evidence type="ECO:0000256" key="7">
    <source>
        <dbReference type="ARBA" id="ARBA00023136"/>
    </source>
</evidence>
<keyword evidence="4 10" id="KW-0812">Transmembrane</keyword>
<protein>
    <recommendedName>
        <fullName evidence="10">Odorant receptor</fullName>
    </recommendedName>
</protein>
<evidence type="ECO:0000256" key="9">
    <source>
        <dbReference type="ARBA" id="ARBA00023224"/>
    </source>
</evidence>
<evidence type="ECO:0000256" key="10">
    <source>
        <dbReference type="RuleBase" id="RU351113"/>
    </source>
</evidence>
<dbReference type="Proteomes" id="UP000092461">
    <property type="component" value="Unassembled WGS sequence"/>
</dbReference>
<dbReference type="PANTHER" id="PTHR21137">
    <property type="entry name" value="ODORANT RECEPTOR"/>
    <property type="match status" value="1"/>
</dbReference>
<dbReference type="InterPro" id="IPR004117">
    <property type="entry name" value="7tm6_olfct_rcpt"/>
</dbReference>
<dbReference type="PANTHER" id="PTHR21137:SF35">
    <property type="entry name" value="ODORANT RECEPTOR 19A-RELATED"/>
    <property type="match status" value="1"/>
</dbReference>
<keyword evidence="9 10" id="KW-0807">Transducer</keyword>
<keyword evidence="6 10" id="KW-1133">Transmembrane helix</keyword>
<keyword evidence="3 10" id="KW-0716">Sensory transduction</keyword>
<feature type="transmembrane region" description="Helical" evidence="10">
    <location>
        <begin position="248"/>
        <end position="266"/>
    </location>
</feature>
<keyword evidence="12" id="KW-1185">Reference proteome</keyword>
<accession>A0A3F2ZDC0</accession>
<evidence type="ECO:0000256" key="6">
    <source>
        <dbReference type="ARBA" id="ARBA00022989"/>
    </source>
</evidence>
<feature type="transmembrane region" description="Helical" evidence="10">
    <location>
        <begin position="178"/>
        <end position="206"/>
    </location>
</feature>
<feature type="transmembrane region" description="Helical" evidence="10">
    <location>
        <begin position="29"/>
        <end position="53"/>
    </location>
</feature>
<evidence type="ECO:0000256" key="5">
    <source>
        <dbReference type="ARBA" id="ARBA00022725"/>
    </source>
</evidence>
<keyword evidence="7 10" id="KW-0472">Membrane</keyword>
<evidence type="ECO:0000256" key="4">
    <source>
        <dbReference type="ARBA" id="ARBA00022692"/>
    </source>
</evidence>
<dbReference type="AlphaFoldDB" id="A0A3F2ZDC0"/>
<dbReference type="GO" id="GO:0005886">
    <property type="term" value="C:plasma membrane"/>
    <property type="evidence" value="ECO:0007669"/>
    <property type="project" value="UniProtKB-SubCell"/>
</dbReference>
<dbReference type="GO" id="GO:0004984">
    <property type="term" value="F:olfactory receptor activity"/>
    <property type="evidence" value="ECO:0007669"/>
    <property type="project" value="InterPro"/>
</dbReference>
<proteinExistence type="inferred from homology"/>
<keyword evidence="2" id="KW-1003">Cell membrane</keyword>
<organism evidence="11 12">
    <name type="scientific">Lutzomyia longipalpis</name>
    <name type="common">Sand fly</name>
    <dbReference type="NCBI Taxonomy" id="7200"/>
    <lineage>
        <taxon>Eukaryota</taxon>
        <taxon>Metazoa</taxon>
        <taxon>Ecdysozoa</taxon>
        <taxon>Arthropoda</taxon>
        <taxon>Hexapoda</taxon>
        <taxon>Insecta</taxon>
        <taxon>Pterygota</taxon>
        <taxon>Neoptera</taxon>
        <taxon>Endopterygota</taxon>
        <taxon>Diptera</taxon>
        <taxon>Nematocera</taxon>
        <taxon>Psychodoidea</taxon>
        <taxon>Psychodidae</taxon>
        <taxon>Lutzomyia</taxon>
        <taxon>Lutzomyia</taxon>
    </lineage>
</organism>
<dbReference type="EnsemblMetazoa" id="LLOJ010891-RA">
    <property type="protein sequence ID" value="LLOJ010891-PA"/>
    <property type="gene ID" value="LLOJ010891"/>
</dbReference>
<dbReference type="VEuPathDB" id="VectorBase:LLOJ010891"/>
<dbReference type="GO" id="GO:0005549">
    <property type="term" value="F:odorant binding"/>
    <property type="evidence" value="ECO:0007669"/>
    <property type="project" value="InterPro"/>
</dbReference>
<keyword evidence="5 10" id="KW-0552">Olfaction</keyword>
<sequence>MKTLFRTFEIFYNLFFFGSKFKGLFTVKAFKICIAAYVIGVLVNVVCLLNCLMNSEGLVKAVKVKRLNQSYVFAISQAIFKPCEVLFNQAIFSNLMEWISDMEERQFEEFIEKSAREHIARIRRYSLKAAKIMSFVYIQGTVGFILDLSLSHDLIVTMPFLSSIAHKNVQLLIQGYEIAFVAATIFIFDMFYLIVAIYIMAMSFIVKDAVKSLKFAEDRGKRLQSIQELHSEYIEKLNLYSEGTSRMLLLQLATSITALQMLLYIYRTLSNYLAGVYLLTVIVQIFLICFLCEILEVTTEDIYDEMCRVDWYEFDIKEQKHFLFCLQMAQRNYGLRAGGMYNINLMLFVQIMKLSYSYCTFMQAVVDQ</sequence>
<comment type="subcellular location">
    <subcellularLocation>
        <location evidence="1 10">Cell membrane</location>
        <topology evidence="1 10">Multi-pass membrane protein</topology>
    </subcellularLocation>
</comment>
<dbReference type="Pfam" id="PF02949">
    <property type="entry name" value="7tm_6"/>
    <property type="match status" value="1"/>
</dbReference>
<feature type="transmembrane region" description="Helical" evidence="10">
    <location>
        <begin position="272"/>
        <end position="292"/>
    </location>
</feature>
<evidence type="ECO:0000313" key="11">
    <source>
        <dbReference type="EnsemblMetazoa" id="LLOJ010891-PA"/>
    </source>
</evidence>
<evidence type="ECO:0000256" key="2">
    <source>
        <dbReference type="ARBA" id="ARBA00022475"/>
    </source>
</evidence>
<comment type="similarity">
    <text evidence="10">Belongs to the insect chemoreceptor superfamily. Heteromeric odorant receptor channel (TC 1.A.69) family.</text>
</comment>
<dbReference type="EMBL" id="AJWK01011237">
    <property type="status" value="NOT_ANNOTATED_CDS"/>
    <property type="molecule type" value="Genomic_DNA"/>
</dbReference>
<evidence type="ECO:0000256" key="1">
    <source>
        <dbReference type="ARBA" id="ARBA00004651"/>
    </source>
</evidence>
<evidence type="ECO:0000256" key="8">
    <source>
        <dbReference type="ARBA" id="ARBA00023170"/>
    </source>
</evidence>
<evidence type="ECO:0000313" key="12">
    <source>
        <dbReference type="Proteomes" id="UP000092461"/>
    </source>
</evidence>
<dbReference type="GO" id="GO:0007165">
    <property type="term" value="P:signal transduction"/>
    <property type="evidence" value="ECO:0007669"/>
    <property type="project" value="UniProtKB-KW"/>
</dbReference>
<dbReference type="VEuPathDB" id="VectorBase:LLONM1_002314"/>